<dbReference type="EMBL" id="JQBK01000034">
    <property type="protein sequence ID" value="KRN83854.1"/>
    <property type="molecule type" value="Genomic_DNA"/>
</dbReference>
<feature type="transmembrane region" description="Helical" evidence="1">
    <location>
        <begin position="185"/>
        <end position="203"/>
    </location>
</feature>
<dbReference type="Pfam" id="PF13240">
    <property type="entry name" value="Zn_Ribbon_1"/>
    <property type="match status" value="1"/>
</dbReference>
<proteinExistence type="predicted"/>
<evidence type="ECO:0000259" key="2">
    <source>
        <dbReference type="Pfam" id="PF13240"/>
    </source>
</evidence>
<feature type="transmembrane region" description="Helical" evidence="1">
    <location>
        <begin position="149"/>
        <end position="173"/>
    </location>
</feature>
<dbReference type="InterPro" id="IPR026898">
    <property type="entry name" value="PrsW"/>
</dbReference>
<name>A0A0R2K2L1_9LACO</name>
<dbReference type="PATRIC" id="fig|89059.3.peg.1373"/>
<organism evidence="3 4">
    <name type="scientific">Ligilactobacillus acidipiscis</name>
    <dbReference type="NCBI Taxonomy" id="89059"/>
    <lineage>
        <taxon>Bacteria</taxon>
        <taxon>Bacillati</taxon>
        <taxon>Bacillota</taxon>
        <taxon>Bacilli</taxon>
        <taxon>Lactobacillales</taxon>
        <taxon>Lactobacillaceae</taxon>
        <taxon>Ligilactobacillus</taxon>
    </lineage>
</organism>
<dbReference type="InterPro" id="IPR026870">
    <property type="entry name" value="Zinc_ribbon_dom"/>
</dbReference>
<evidence type="ECO:0000313" key="3">
    <source>
        <dbReference type="EMBL" id="KRN83854.1"/>
    </source>
</evidence>
<evidence type="ECO:0000313" key="4">
    <source>
        <dbReference type="Proteomes" id="UP000051491"/>
    </source>
</evidence>
<evidence type="ECO:0000256" key="1">
    <source>
        <dbReference type="SAM" id="Phobius"/>
    </source>
</evidence>
<dbReference type="PANTHER" id="PTHR36844">
    <property type="entry name" value="PROTEASE PRSW"/>
    <property type="match status" value="1"/>
</dbReference>
<keyword evidence="1" id="KW-0472">Membrane</keyword>
<keyword evidence="1" id="KW-0812">Transmembrane</keyword>
<feature type="transmembrane region" description="Helical" evidence="1">
    <location>
        <begin position="240"/>
        <end position="258"/>
    </location>
</feature>
<dbReference type="GO" id="GO:0008233">
    <property type="term" value="F:peptidase activity"/>
    <property type="evidence" value="ECO:0007669"/>
    <property type="project" value="InterPro"/>
</dbReference>
<dbReference type="Proteomes" id="UP000051491">
    <property type="component" value="Unassembled WGS sequence"/>
</dbReference>
<feature type="transmembrane region" description="Helical" evidence="1">
    <location>
        <begin position="309"/>
        <end position="327"/>
    </location>
</feature>
<dbReference type="AlphaFoldDB" id="A0A0R2K2L1"/>
<keyword evidence="1" id="KW-1133">Transmembrane helix</keyword>
<feature type="domain" description="Zinc-ribbon" evidence="2">
    <location>
        <begin position="19"/>
        <end position="41"/>
    </location>
</feature>
<feature type="transmembrane region" description="Helical" evidence="1">
    <location>
        <begin position="339"/>
        <end position="357"/>
    </location>
</feature>
<feature type="transmembrane region" description="Helical" evidence="1">
    <location>
        <begin position="125"/>
        <end position="143"/>
    </location>
</feature>
<comment type="caution">
    <text evidence="3">The sequence shown here is derived from an EMBL/GenBank/DDBJ whole genome shotgun (WGS) entry which is preliminary data.</text>
</comment>
<protein>
    <recommendedName>
        <fullName evidence="2">Zinc-ribbon domain-containing protein</fullName>
    </recommendedName>
</protein>
<feature type="transmembrane region" description="Helical" evidence="1">
    <location>
        <begin position="278"/>
        <end position="297"/>
    </location>
</feature>
<dbReference type="STRING" id="89059.LAC1533_1928"/>
<sequence length="378" mass="42127">MFENIGGINMAEDAGKYTYCTNCGTKNAATNKFCLECGQPLIEQDKQTKGSRTGNILDNATKEMNSWTGEDKSVEINFKSIFNQVFKKHTQDETDRIFIAGTKETTPTLNEVADKEVRPWLFSRVFLYLSSLLLILLAVLMIFQNSNAYPGLLFMGALSVPFSLLIFFFEINVFKNISIYQVMKIFFIGGAFSLLMTVFIYSLTGSGNFSLLGSLLIGLVEETGKLVIISYFVHKANVSHIFNGMLIGAAIGAGFAVFENAGYAQNYGIAVLLVRSFGSLGSHTIWSAIIGAALVMVKKNHKLTKAHFTDRHFINFYLLSVLLHALWDLKTPFTDVKLVLLIISGWVAIFVLIHAGLREVKELKKLKLKNMLEEPHEA</sequence>
<accession>A0A0R2K2L1</accession>
<feature type="transmembrane region" description="Helical" evidence="1">
    <location>
        <begin position="209"/>
        <end position="233"/>
    </location>
</feature>
<gene>
    <name evidence="3" type="ORF">IV43_GL001275</name>
</gene>
<dbReference type="PANTHER" id="PTHR36844:SF1">
    <property type="entry name" value="PROTEASE PRSW"/>
    <property type="match status" value="1"/>
</dbReference>
<dbReference type="Pfam" id="PF13367">
    <property type="entry name" value="PrsW-protease"/>
    <property type="match status" value="1"/>
</dbReference>
<reference evidence="3 4" key="1">
    <citation type="journal article" date="2015" name="Genome Announc.">
        <title>Expanding the biotechnology potential of lactobacilli through comparative genomics of 213 strains and associated genera.</title>
        <authorList>
            <person name="Sun Z."/>
            <person name="Harris H.M."/>
            <person name="McCann A."/>
            <person name="Guo C."/>
            <person name="Argimon S."/>
            <person name="Zhang W."/>
            <person name="Yang X."/>
            <person name="Jeffery I.B."/>
            <person name="Cooney J.C."/>
            <person name="Kagawa T.F."/>
            <person name="Liu W."/>
            <person name="Song Y."/>
            <person name="Salvetti E."/>
            <person name="Wrobel A."/>
            <person name="Rasinkangas P."/>
            <person name="Parkhill J."/>
            <person name="Rea M.C."/>
            <person name="O'Sullivan O."/>
            <person name="Ritari J."/>
            <person name="Douillard F.P."/>
            <person name="Paul Ross R."/>
            <person name="Yang R."/>
            <person name="Briner A.E."/>
            <person name="Felis G.E."/>
            <person name="de Vos W.M."/>
            <person name="Barrangou R."/>
            <person name="Klaenhammer T.R."/>
            <person name="Caufield P.W."/>
            <person name="Cui Y."/>
            <person name="Zhang H."/>
            <person name="O'Toole P.W."/>
        </authorList>
    </citation>
    <scope>NUCLEOTIDE SEQUENCE [LARGE SCALE GENOMIC DNA]</scope>
    <source>
        <strain evidence="3 4">DSM 15353</strain>
    </source>
</reference>